<dbReference type="EMBL" id="CP022163">
    <property type="protein sequence ID" value="ATB27520.1"/>
    <property type="molecule type" value="Genomic_DNA"/>
</dbReference>
<dbReference type="InterPro" id="IPR032696">
    <property type="entry name" value="SQ_cyclase_C"/>
</dbReference>
<dbReference type="KEGG" id="mbd:MEBOL_000963"/>
<evidence type="ECO:0000259" key="8">
    <source>
        <dbReference type="Pfam" id="PF13243"/>
    </source>
</evidence>
<dbReference type="GO" id="GO:0009851">
    <property type="term" value="P:auxin biosynthetic process"/>
    <property type="evidence" value="ECO:0007669"/>
    <property type="project" value="UniProtKB-KW"/>
</dbReference>
<proteinExistence type="inferred from homology"/>
<dbReference type="OrthoDB" id="9758578at2"/>
<dbReference type="Pfam" id="PF13450">
    <property type="entry name" value="NAD_binding_8"/>
    <property type="match status" value="1"/>
</dbReference>
<comment type="similarity">
    <text evidence="2">Belongs to the tryptophan 2-monooxygenase family.</text>
</comment>
<sequence>MRGASGWDRLQKLIKPKESPDHVHDVIVIGAGLAGLTAAHALKDLSTLVLEQEAFAGGRVMTRSQQGVAYDLGAVLAYDAAALPIRFQPSRLRHDEGLLGCYFEGKVHFGDSVMACLARFGLSGQEQELLRAFSEDPARDVGRLPERLRRLLGAFFQDIHFGDIQQYLPRRQADALTRFLTLHYQEGNGELVRHLQESLGDKLRLSAQVSRVRQEERRVCVEYSQGGVQHKAHARAVLLTTPGPVALGLLEQVDEPSRSFLGSLRYSQGVVVALGISNAVLERFSYLVAPDLPLSTLLRQPTDRPELQVLLAYYADDKAARLEGLSDEEIVRRTVETLAQLRIGDVGPGHVSFSQVQRWPRVGAIISPDSYGQWDERVTRPSHRVFLAGDYVHMDSANPMPYGMVSAASSGFKQASEIRRFLEDERLAATYSSRFLTDVSIYELMNDRPVFRWQTQEGSIAHYGLLLQASPNEELRRYLLNSAREGLWEYQPRFGVTPEDSALVMEGLLDTGVPLETLLPSAQRMVELFHDDSLGAFRSLSPIRRQIESCAQGRAPYWQDPSLDATAQVGYLLHRIAPERFASQVEGCVRYLCQTQSPKGFWQGQWFPSTLVTTYYAVRLLSLAGGTAAAAHLSRARDYILGLQRAEGSWSGSVIDTSVAVLSLRALGLQTPARERALQWIQSRKGAHGAWSGEPVLYYWMEAEDGRRLLYHCHDKGQITSAWATLALRS</sequence>
<dbReference type="Pfam" id="PF01593">
    <property type="entry name" value="Amino_oxidase"/>
    <property type="match status" value="1"/>
</dbReference>
<evidence type="ECO:0000256" key="4">
    <source>
        <dbReference type="ARBA" id="ARBA00017871"/>
    </source>
</evidence>
<dbReference type="Gene3D" id="3.50.50.60">
    <property type="entry name" value="FAD/NAD(P)-binding domain"/>
    <property type="match status" value="2"/>
</dbReference>
<dbReference type="Proteomes" id="UP000217289">
    <property type="component" value="Chromosome"/>
</dbReference>
<dbReference type="EC" id="1.13.12.3" evidence="3"/>
<evidence type="ECO:0000256" key="1">
    <source>
        <dbReference type="ARBA" id="ARBA00004814"/>
    </source>
</evidence>
<dbReference type="AlphaFoldDB" id="A0A250I8I5"/>
<evidence type="ECO:0000313" key="10">
    <source>
        <dbReference type="Proteomes" id="UP000217289"/>
    </source>
</evidence>
<dbReference type="PANTHER" id="PTHR10742:SF410">
    <property type="entry name" value="LYSINE-SPECIFIC HISTONE DEMETHYLASE 2"/>
    <property type="match status" value="1"/>
</dbReference>
<dbReference type="SUPFAM" id="SSF48239">
    <property type="entry name" value="Terpenoid cyclases/Protein prenyltransferases"/>
    <property type="match status" value="1"/>
</dbReference>
<dbReference type="Pfam" id="PF13243">
    <property type="entry name" value="SQHop_cyclase_C"/>
    <property type="match status" value="1"/>
</dbReference>
<evidence type="ECO:0000256" key="5">
    <source>
        <dbReference type="ARBA" id="ARBA00023070"/>
    </source>
</evidence>
<reference evidence="9 10" key="1">
    <citation type="submission" date="2017-06" db="EMBL/GenBank/DDBJ databases">
        <authorList>
            <person name="Kim H.J."/>
            <person name="Triplett B.A."/>
        </authorList>
    </citation>
    <scope>NUCLEOTIDE SEQUENCE [LARGE SCALE GENOMIC DNA]</scope>
    <source>
        <strain evidence="9 10">DSM 14713</strain>
    </source>
</reference>
<dbReference type="PANTHER" id="PTHR10742">
    <property type="entry name" value="FLAVIN MONOAMINE OXIDASE"/>
    <property type="match status" value="1"/>
</dbReference>
<comment type="catalytic activity">
    <reaction evidence="6">
        <text>L-tryptophan + O2 = indole-3-acetamide + CO2 + H2O</text>
        <dbReference type="Rhea" id="RHEA:16165"/>
        <dbReference type="ChEBI" id="CHEBI:15377"/>
        <dbReference type="ChEBI" id="CHEBI:15379"/>
        <dbReference type="ChEBI" id="CHEBI:16031"/>
        <dbReference type="ChEBI" id="CHEBI:16526"/>
        <dbReference type="ChEBI" id="CHEBI:57912"/>
        <dbReference type="EC" id="1.13.12.3"/>
    </reaction>
</comment>
<gene>
    <name evidence="9" type="ORF">MEBOL_000963</name>
</gene>
<dbReference type="InterPro" id="IPR002937">
    <property type="entry name" value="Amino_oxidase"/>
</dbReference>
<dbReference type="SUPFAM" id="SSF51905">
    <property type="entry name" value="FAD/NAD(P)-binding domain"/>
    <property type="match status" value="1"/>
</dbReference>
<dbReference type="Gene3D" id="3.90.660.10">
    <property type="match status" value="1"/>
</dbReference>
<dbReference type="GO" id="GO:0050361">
    <property type="term" value="F:tryptophan 2-monooxygenase activity"/>
    <property type="evidence" value="ECO:0007669"/>
    <property type="project" value="UniProtKB-EC"/>
</dbReference>
<dbReference type="Gene3D" id="1.50.10.20">
    <property type="match status" value="1"/>
</dbReference>
<protein>
    <recommendedName>
        <fullName evidence="4">Tryptophan 2-monooxygenase</fullName>
        <ecNumber evidence="3">1.13.12.3</ecNumber>
    </recommendedName>
</protein>
<organism evidence="9 10">
    <name type="scientific">Melittangium boletus DSM 14713</name>
    <dbReference type="NCBI Taxonomy" id="1294270"/>
    <lineage>
        <taxon>Bacteria</taxon>
        <taxon>Pseudomonadati</taxon>
        <taxon>Myxococcota</taxon>
        <taxon>Myxococcia</taxon>
        <taxon>Myxococcales</taxon>
        <taxon>Cystobacterineae</taxon>
        <taxon>Archangiaceae</taxon>
        <taxon>Melittangium</taxon>
    </lineage>
</organism>
<dbReference type="PRINTS" id="PR00420">
    <property type="entry name" value="RNGMNOXGNASE"/>
</dbReference>
<evidence type="ECO:0000313" key="9">
    <source>
        <dbReference type="EMBL" id="ATB27520.1"/>
    </source>
</evidence>
<dbReference type="InterPro" id="IPR008930">
    <property type="entry name" value="Terpenoid_cyclase/PrenylTrfase"/>
</dbReference>
<dbReference type="InterPro" id="IPR036188">
    <property type="entry name" value="FAD/NAD-bd_sf"/>
</dbReference>
<dbReference type="RefSeq" id="WP_095976314.1">
    <property type="nucleotide sequence ID" value="NZ_CP022163.1"/>
</dbReference>
<evidence type="ECO:0000256" key="3">
    <source>
        <dbReference type="ARBA" id="ARBA00012535"/>
    </source>
</evidence>
<name>A0A250I8I5_9BACT</name>
<evidence type="ECO:0000259" key="7">
    <source>
        <dbReference type="Pfam" id="PF01593"/>
    </source>
</evidence>
<evidence type="ECO:0000256" key="2">
    <source>
        <dbReference type="ARBA" id="ARBA00005833"/>
    </source>
</evidence>
<evidence type="ECO:0000256" key="6">
    <source>
        <dbReference type="ARBA" id="ARBA00047321"/>
    </source>
</evidence>
<keyword evidence="10" id="KW-1185">Reference proteome</keyword>
<accession>A0A250I8I5</accession>
<feature type="domain" description="Amine oxidase" evidence="7">
    <location>
        <begin position="126"/>
        <end position="415"/>
    </location>
</feature>
<dbReference type="InterPro" id="IPR050281">
    <property type="entry name" value="Flavin_monoamine_oxidase"/>
</dbReference>
<comment type="pathway">
    <text evidence="1">Plant hormone metabolism; auxin biosynthesis.</text>
</comment>
<feature type="domain" description="Squalene cyclase C-terminal" evidence="8">
    <location>
        <begin position="560"/>
        <end position="652"/>
    </location>
</feature>
<keyword evidence="5" id="KW-0073">Auxin biosynthesis</keyword>
<dbReference type="CDD" id="cd00688">
    <property type="entry name" value="ISOPREN_C2_like"/>
    <property type="match status" value="1"/>
</dbReference>